<reference evidence="1 2" key="1">
    <citation type="journal article" date="2009" name="Science">
        <title>Green evolution and dynamic adaptations revealed by genomes of the marine picoeukaryotes Micromonas.</title>
        <authorList>
            <person name="Worden A.Z."/>
            <person name="Lee J.H."/>
            <person name="Mock T."/>
            <person name="Rouze P."/>
            <person name="Simmons M.P."/>
            <person name="Aerts A.L."/>
            <person name="Allen A.E."/>
            <person name="Cuvelier M.L."/>
            <person name="Derelle E."/>
            <person name="Everett M.V."/>
            <person name="Foulon E."/>
            <person name="Grimwood J."/>
            <person name="Gundlach H."/>
            <person name="Henrissat B."/>
            <person name="Napoli C."/>
            <person name="McDonald S.M."/>
            <person name="Parker M.S."/>
            <person name="Rombauts S."/>
            <person name="Salamov A."/>
            <person name="Von Dassow P."/>
            <person name="Badger J.H."/>
            <person name="Coutinho P.M."/>
            <person name="Demir E."/>
            <person name="Dubchak I."/>
            <person name="Gentemann C."/>
            <person name="Eikrem W."/>
            <person name="Gready J.E."/>
            <person name="John U."/>
            <person name="Lanier W."/>
            <person name="Lindquist E.A."/>
            <person name="Lucas S."/>
            <person name="Mayer K.F."/>
            <person name="Moreau H."/>
            <person name="Not F."/>
            <person name="Otillar R."/>
            <person name="Panaud O."/>
            <person name="Pangilinan J."/>
            <person name="Paulsen I."/>
            <person name="Piegu B."/>
            <person name="Poliakov A."/>
            <person name="Robbens S."/>
            <person name="Schmutz J."/>
            <person name="Toulza E."/>
            <person name="Wyss T."/>
            <person name="Zelensky A."/>
            <person name="Zhou K."/>
            <person name="Armbrust E.V."/>
            <person name="Bhattacharya D."/>
            <person name="Goodenough U.W."/>
            <person name="Van de Peer Y."/>
            <person name="Grigoriev I.V."/>
        </authorList>
    </citation>
    <scope>NUCLEOTIDE SEQUENCE [LARGE SCALE GENOMIC DNA]</scope>
    <source>
        <strain evidence="2">RCC299 / NOUM17</strain>
    </source>
</reference>
<name>C1FFY0_MICCC</name>
<keyword evidence="2" id="KW-1185">Reference proteome</keyword>
<evidence type="ECO:0000313" key="2">
    <source>
        <dbReference type="Proteomes" id="UP000002009"/>
    </source>
</evidence>
<proteinExistence type="predicted"/>
<dbReference type="eggNOG" id="ENOG502S3KG">
    <property type="taxonomic scope" value="Eukaryota"/>
</dbReference>
<dbReference type="Proteomes" id="UP000002009">
    <property type="component" value="Chromosome 8"/>
</dbReference>
<protein>
    <submittedName>
        <fullName evidence="1">Uncharacterized protein</fullName>
    </submittedName>
</protein>
<organism evidence="1 2">
    <name type="scientific">Micromonas commoda (strain RCC299 / NOUM17 / CCMP2709)</name>
    <name type="common">Picoplanktonic green alga</name>
    <dbReference type="NCBI Taxonomy" id="296587"/>
    <lineage>
        <taxon>Eukaryota</taxon>
        <taxon>Viridiplantae</taxon>
        <taxon>Chlorophyta</taxon>
        <taxon>Mamiellophyceae</taxon>
        <taxon>Mamiellales</taxon>
        <taxon>Mamiellaceae</taxon>
        <taxon>Micromonas</taxon>
    </lineage>
</organism>
<dbReference type="OMA" id="DQAGCTG"/>
<dbReference type="KEGG" id="mis:MICPUN_60668"/>
<dbReference type="InParanoid" id="C1FFY0"/>
<dbReference type="GeneID" id="8245538"/>
<evidence type="ECO:0000313" key="1">
    <source>
        <dbReference type="EMBL" id="ACO69451.1"/>
    </source>
</evidence>
<sequence length="122" mass="12835">MSASFVASTGALPLTATLLHSKYRRPTYTASKGSSRGNLLTVRAESKDQAGCTGSCDSCGLAKEKMQCDGSGRIIGGMGAIPLFSWWPIKAYRPCPGLIESGGVYVRKGQDVDGILFGEKGK</sequence>
<dbReference type="PANTHER" id="PTHR47721:SF2">
    <property type="entry name" value="OS01G0235100 PROTEIN"/>
    <property type="match status" value="1"/>
</dbReference>
<dbReference type="RefSeq" id="XP_002508193.1">
    <property type="nucleotide sequence ID" value="XM_002508147.1"/>
</dbReference>
<accession>C1FFY0</accession>
<dbReference type="OrthoDB" id="421474at2759"/>
<dbReference type="EMBL" id="CP001575">
    <property type="protein sequence ID" value="ACO69451.1"/>
    <property type="molecule type" value="Genomic_DNA"/>
</dbReference>
<gene>
    <name evidence="1" type="ORF">MICPUN_60668</name>
</gene>
<dbReference type="PANTHER" id="PTHR47721">
    <property type="entry name" value="OS01G0235100 PROTEIN"/>
    <property type="match status" value="1"/>
</dbReference>
<dbReference type="AlphaFoldDB" id="C1FFY0"/>